<organism evidence="4 5">
    <name type="scientific">Pseudolysobacter antarcticus</name>
    <dbReference type="NCBI Taxonomy" id="2511995"/>
    <lineage>
        <taxon>Bacteria</taxon>
        <taxon>Pseudomonadati</taxon>
        <taxon>Pseudomonadota</taxon>
        <taxon>Gammaproteobacteria</taxon>
        <taxon>Lysobacterales</taxon>
        <taxon>Rhodanobacteraceae</taxon>
        <taxon>Pseudolysobacter</taxon>
    </lineage>
</organism>
<dbReference type="CDD" id="cd01948">
    <property type="entry name" value="EAL"/>
    <property type="match status" value="1"/>
</dbReference>
<feature type="transmembrane region" description="Helical" evidence="1">
    <location>
        <begin position="243"/>
        <end position="259"/>
    </location>
</feature>
<keyword evidence="1" id="KW-0472">Membrane</keyword>
<dbReference type="PROSITE" id="PS50887">
    <property type="entry name" value="GGDEF"/>
    <property type="match status" value="1"/>
</dbReference>
<feature type="transmembrane region" description="Helical" evidence="1">
    <location>
        <begin position="176"/>
        <end position="196"/>
    </location>
</feature>
<name>A0A411HPG6_9GAMM</name>
<sequence>MNEISSERDFFNAAKFALPDRLRFVLQRYWLAFVFCVLQVALLIGQSLLPNADLLLRITQQILTMIVVCYGIRHYRPTQGRPWYLLLAWSVLSLLHGMLPLFLDAESSLHMVLGFAVTVSLLGFCIAITRRRTLARNPVLWLDITIICLGCGLFVLRYFLIVWWDRIDAAQTNFLVLLWPPIVRLSLFAGVLSIVLTARRNSVLLSLLSLALLTMVVGDFLWLNFYGPHLHMPSTAHDGRWHVLAWLSCSLIGASALLPQMVHLTDPGLPAYPAWGRWRVALIFVAISAPMILLGSLPIPLSEHPESLLLLGVTVVMETILIVRCYVAIVGVRRARMELLHRIRYDELTGLRNDHSLRTLTTRQGEALTPYCLALLTIDRFSQINNTWGHAIGDQLLQAVTHILQRHDDPPVQLFRTAEAEFALYLPTSDERSRITLLRKILTEIGKPLQLGGQRFYLLASSGLSFNEQPEARSIDDVLREADIALYRAKRRGGNAIVVFDEGMREEIAERQRLLAAMRQGIWHEFSVVYQPVMQHDRDEASFYQVLLRWTSAEFGSVSPKCFLPLAEEAGLIGEMTTWVMTQAFIELSHAPSTLCLLVTITAHDLRDKTIVGLLDWLHAEYGVRPEQLMLELTESIMIEDVENVLPLLRERGHQIVINHFGSGHSSLNALTSLPVDAVKLAEPFIAQIEHNIHQRRLCQSMIALCHQSGLQVIAKGVETQQQRDLLRAMHCDFVQGVLYGFPQNQPGHD</sequence>
<dbReference type="Gene3D" id="3.20.20.450">
    <property type="entry name" value="EAL domain"/>
    <property type="match status" value="1"/>
</dbReference>
<accession>A0A411HPG6</accession>
<dbReference type="PANTHER" id="PTHR33121">
    <property type="entry name" value="CYCLIC DI-GMP PHOSPHODIESTERASE PDEF"/>
    <property type="match status" value="1"/>
</dbReference>
<evidence type="ECO:0000313" key="4">
    <source>
        <dbReference type="EMBL" id="QBB72310.1"/>
    </source>
</evidence>
<feature type="transmembrane region" description="Helical" evidence="1">
    <location>
        <begin position="307"/>
        <end position="332"/>
    </location>
</feature>
<evidence type="ECO:0000259" key="3">
    <source>
        <dbReference type="PROSITE" id="PS50887"/>
    </source>
</evidence>
<dbReference type="Pfam" id="PF00990">
    <property type="entry name" value="GGDEF"/>
    <property type="match status" value="1"/>
</dbReference>
<dbReference type="SUPFAM" id="SSF55073">
    <property type="entry name" value="Nucleotide cyclase"/>
    <property type="match status" value="1"/>
</dbReference>
<dbReference type="PANTHER" id="PTHR33121:SF70">
    <property type="entry name" value="SIGNALING PROTEIN YKOW"/>
    <property type="match status" value="1"/>
</dbReference>
<feature type="transmembrane region" description="Helical" evidence="1">
    <location>
        <begin position="29"/>
        <end position="48"/>
    </location>
</feature>
<protein>
    <submittedName>
        <fullName evidence="4">EAL domain-containing protein</fullName>
    </submittedName>
</protein>
<gene>
    <name evidence="4" type="ORF">ELE36_19115</name>
</gene>
<dbReference type="InterPro" id="IPR043128">
    <property type="entry name" value="Rev_trsase/Diguanyl_cyclase"/>
</dbReference>
<dbReference type="InterPro" id="IPR029787">
    <property type="entry name" value="Nucleotide_cyclase"/>
</dbReference>
<dbReference type="InterPro" id="IPR000160">
    <property type="entry name" value="GGDEF_dom"/>
</dbReference>
<dbReference type="CDD" id="cd01949">
    <property type="entry name" value="GGDEF"/>
    <property type="match status" value="1"/>
</dbReference>
<feature type="transmembrane region" description="Helical" evidence="1">
    <location>
        <begin position="84"/>
        <end position="103"/>
    </location>
</feature>
<dbReference type="SUPFAM" id="SSF141868">
    <property type="entry name" value="EAL domain-like"/>
    <property type="match status" value="1"/>
</dbReference>
<dbReference type="InterPro" id="IPR035919">
    <property type="entry name" value="EAL_sf"/>
</dbReference>
<keyword evidence="1" id="KW-0812">Transmembrane</keyword>
<dbReference type="AlphaFoldDB" id="A0A411HPG6"/>
<dbReference type="Pfam" id="PF00563">
    <property type="entry name" value="EAL"/>
    <property type="match status" value="1"/>
</dbReference>
<dbReference type="GO" id="GO:0071111">
    <property type="term" value="F:cyclic-guanylate-specific phosphodiesterase activity"/>
    <property type="evidence" value="ECO:0007669"/>
    <property type="project" value="InterPro"/>
</dbReference>
<keyword evidence="5" id="KW-1185">Reference proteome</keyword>
<evidence type="ECO:0000256" key="1">
    <source>
        <dbReference type="SAM" id="Phobius"/>
    </source>
</evidence>
<dbReference type="PROSITE" id="PS50883">
    <property type="entry name" value="EAL"/>
    <property type="match status" value="1"/>
</dbReference>
<feature type="transmembrane region" description="Helical" evidence="1">
    <location>
        <begin position="203"/>
        <end position="223"/>
    </location>
</feature>
<dbReference type="InterPro" id="IPR001633">
    <property type="entry name" value="EAL_dom"/>
</dbReference>
<evidence type="ECO:0000259" key="2">
    <source>
        <dbReference type="PROSITE" id="PS50883"/>
    </source>
</evidence>
<dbReference type="EMBL" id="CP035704">
    <property type="protein sequence ID" value="QBB72310.1"/>
    <property type="molecule type" value="Genomic_DNA"/>
</dbReference>
<dbReference type="Proteomes" id="UP000291562">
    <property type="component" value="Chromosome"/>
</dbReference>
<evidence type="ECO:0000313" key="5">
    <source>
        <dbReference type="Proteomes" id="UP000291562"/>
    </source>
</evidence>
<dbReference type="SMART" id="SM00267">
    <property type="entry name" value="GGDEF"/>
    <property type="match status" value="1"/>
</dbReference>
<dbReference type="RefSeq" id="WP_129836157.1">
    <property type="nucleotide sequence ID" value="NZ_CP035704.1"/>
</dbReference>
<reference evidence="4 5" key="1">
    <citation type="submission" date="2019-01" db="EMBL/GenBank/DDBJ databases">
        <title>Pseudolysobacter antarctica gen. nov., sp. nov., isolated from Fildes Peninsula, Antarctica.</title>
        <authorList>
            <person name="Wei Z."/>
            <person name="Peng F."/>
        </authorList>
    </citation>
    <scope>NUCLEOTIDE SEQUENCE [LARGE SCALE GENOMIC DNA]</scope>
    <source>
        <strain evidence="4 5">AQ6-296</strain>
    </source>
</reference>
<proteinExistence type="predicted"/>
<dbReference type="OrthoDB" id="9804951at2"/>
<dbReference type="SMART" id="SM00052">
    <property type="entry name" value="EAL"/>
    <property type="match status" value="1"/>
</dbReference>
<dbReference type="InterPro" id="IPR050706">
    <property type="entry name" value="Cyclic-di-GMP_PDE-like"/>
</dbReference>
<feature type="transmembrane region" description="Helical" evidence="1">
    <location>
        <begin position="54"/>
        <end position="72"/>
    </location>
</feature>
<feature type="domain" description="EAL" evidence="2">
    <location>
        <begin position="507"/>
        <end position="750"/>
    </location>
</feature>
<feature type="transmembrane region" description="Helical" evidence="1">
    <location>
        <begin position="140"/>
        <end position="164"/>
    </location>
</feature>
<feature type="transmembrane region" description="Helical" evidence="1">
    <location>
        <begin position="280"/>
        <end position="301"/>
    </location>
</feature>
<dbReference type="NCBIfam" id="TIGR00254">
    <property type="entry name" value="GGDEF"/>
    <property type="match status" value="1"/>
</dbReference>
<feature type="transmembrane region" description="Helical" evidence="1">
    <location>
        <begin position="109"/>
        <end position="128"/>
    </location>
</feature>
<dbReference type="Gene3D" id="3.30.70.270">
    <property type="match status" value="1"/>
</dbReference>
<feature type="domain" description="GGDEF" evidence="3">
    <location>
        <begin position="369"/>
        <end position="502"/>
    </location>
</feature>
<dbReference type="KEGG" id="xbc:ELE36_19115"/>
<keyword evidence="1" id="KW-1133">Transmembrane helix</keyword>